<protein>
    <recommendedName>
        <fullName evidence="7">DNA ligase B</fullName>
        <ecNumber evidence="7">6.5.1.2</ecNumber>
    </recommendedName>
    <alternativeName>
        <fullName evidence="7">Polydeoxyribonucleotide synthase [NAD(+)] B</fullName>
    </alternativeName>
</protein>
<keyword evidence="2 7" id="KW-0235">DNA replication</keyword>
<evidence type="ECO:0000313" key="11">
    <source>
        <dbReference type="Proteomes" id="UP000294820"/>
    </source>
</evidence>
<organism evidence="10 11">
    <name type="scientific">Dickeya aquatica</name>
    <dbReference type="NCBI Taxonomy" id="1401087"/>
    <lineage>
        <taxon>Bacteria</taxon>
        <taxon>Pseudomonadati</taxon>
        <taxon>Pseudomonadota</taxon>
        <taxon>Gammaproteobacteria</taxon>
        <taxon>Enterobacterales</taxon>
        <taxon>Pectobacteriaceae</taxon>
        <taxon>Dickeya</taxon>
    </lineage>
</organism>
<dbReference type="Pfam" id="PF03120">
    <property type="entry name" value="OB_DNA_ligase"/>
    <property type="match status" value="1"/>
</dbReference>
<dbReference type="InterPro" id="IPR020923">
    <property type="entry name" value="DNA_ligase_B"/>
</dbReference>
<comment type="catalytic activity">
    <reaction evidence="6 7">
        <text>NAD(+) + (deoxyribonucleotide)n-3'-hydroxyl + 5'-phospho-(deoxyribonucleotide)m = (deoxyribonucleotide)n+m + AMP + beta-nicotinamide D-nucleotide.</text>
        <dbReference type="EC" id="6.5.1.2"/>
    </reaction>
</comment>
<dbReference type="SUPFAM" id="SSF47781">
    <property type="entry name" value="RuvA domain 2-like"/>
    <property type="match status" value="1"/>
</dbReference>
<dbReference type="HAMAP" id="MF_01587">
    <property type="entry name" value="DNA_ligase_B"/>
    <property type="match status" value="1"/>
</dbReference>
<dbReference type="Gene3D" id="2.40.50.140">
    <property type="entry name" value="Nucleic acid-binding proteins"/>
    <property type="match status" value="1"/>
</dbReference>
<dbReference type="EMBL" id="LT615367">
    <property type="protein sequence ID" value="SLM61187.1"/>
    <property type="molecule type" value="Genomic_DNA"/>
</dbReference>
<evidence type="ECO:0000313" key="10">
    <source>
        <dbReference type="EMBL" id="SLM61187.1"/>
    </source>
</evidence>
<evidence type="ECO:0000256" key="6">
    <source>
        <dbReference type="ARBA" id="ARBA00034005"/>
    </source>
</evidence>
<dbReference type="InterPro" id="IPR050326">
    <property type="entry name" value="NAD_dep_DNA_ligaseB"/>
</dbReference>
<evidence type="ECO:0000259" key="9">
    <source>
        <dbReference type="SMART" id="SM00532"/>
    </source>
</evidence>
<dbReference type="Gene3D" id="3.30.470.30">
    <property type="entry name" value="DNA ligase/mRNA capping enzyme"/>
    <property type="match status" value="1"/>
</dbReference>
<feature type="active site" description="N6-AMP-lysine intermediate" evidence="7">
    <location>
        <position position="178"/>
    </location>
</feature>
<keyword evidence="4 7" id="KW-0520">NAD</keyword>
<dbReference type="InterPro" id="IPR004150">
    <property type="entry name" value="NAD_DNA_ligase_OB"/>
</dbReference>
<evidence type="ECO:0000256" key="7">
    <source>
        <dbReference type="HAMAP-Rule" id="MF_01587"/>
    </source>
</evidence>
<dbReference type="InterPro" id="IPR013840">
    <property type="entry name" value="DNAligase_N"/>
</dbReference>
<comment type="similarity">
    <text evidence="7">Belongs to the NAD-dependent DNA ligase family. LigB subfamily.</text>
</comment>
<sequence>MQTLAIMLMPFRLSLYVTQVRFFSAARYAICGVSARFQLFPAFYSTVFHGGDAMRYQWILIFIMVGMCGMATASCPAWSPWRAEQEMTRLGEQLVEWDKAYYERGKSLVDDQVYDQLRQRLSGWQACFSSDPTHFAVALPSGGQLRHPVAHTGLKKRSQPRELAQWFAAHRDIWVQPKIDGVAVTLVYENGHLIRAISRGDGRSGEDWTDKVRQIRSVPSRLSGVPVSLVLQGELFLPVEGHRQQQMGGINARARVAGEMRRTRPSPLLPHLGVFIWEWPDGPPEMAQRLARLRDMGFGLTADYTHPVTLLAEVQRWREHWYQSPLPFVTDGVVLRQAQEPAGRFWRDVPAHWAIAWKYPLVSQVTEVVAVDKAVGRTGRVAVVLQVQPIVLDDKRVSRVNVGSLRRWRQWDVLPGDQVSISLAGQGVPRLDSVVWRSAVREVPAVTEPEPFDVLSCFRWSPVCQGQFLARLVWMSGRNGLALAGVSEGTWRRLIRNGALPDMVSWLAMSASQLALAGELSETQSRALYHRLQQARRQPLNLWLLALGIPLPRGALPALNAESLEQLHQRTVVEWQQFSAIGARRAQRIWDFLHHPELVSQLKWLDAQGIVMSLSK</sequence>
<keyword evidence="8" id="KW-0472">Membrane</keyword>
<reference evidence="10 11" key="1">
    <citation type="submission" date="2016-09" db="EMBL/GenBank/DDBJ databases">
        <authorList>
            <person name="Reverchon S."/>
            <person name="Nasser W."/>
            <person name="Leonard S."/>
            <person name="Brochier C."/>
            <person name="Duprey A."/>
        </authorList>
    </citation>
    <scope>NUCLEOTIDE SEQUENCE [LARGE SCALE GENOMIC DNA]</scope>
    <source>
        <strain evidence="10 11">174/2</strain>
    </source>
</reference>
<keyword evidence="8" id="KW-0812">Transmembrane</keyword>
<dbReference type="EC" id="6.5.1.2" evidence="7"/>
<keyword evidence="3 7" id="KW-0227">DNA damage</keyword>
<evidence type="ECO:0000256" key="3">
    <source>
        <dbReference type="ARBA" id="ARBA00022763"/>
    </source>
</evidence>
<dbReference type="SMART" id="SM00532">
    <property type="entry name" value="LIGANc"/>
    <property type="match status" value="1"/>
</dbReference>
<evidence type="ECO:0000256" key="1">
    <source>
        <dbReference type="ARBA" id="ARBA00022598"/>
    </source>
</evidence>
<dbReference type="InterPro" id="IPR010994">
    <property type="entry name" value="RuvA_2-like"/>
</dbReference>
<evidence type="ECO:0000256" key="2">
    <source>
        <dbReference type="ARBA" id="ARBA00022705"/>
    </source>
</evidence>
<name>A0A375A5C7_9GAMM</name>
<dbReference type="GO" id="GO:0003911">
    <property type="term" value="F:DNA ligase (NAD+) activity"/>
    <property type="evidence" value="ECO:0007669"/>
    <property type="project" value="UniProtKB-UniRule"/>
</dbReference>
<dbReference type="Pfam" id="PF01653">
    <property type="entry name" value="DNA_ligase_aden"/>
    <property type="match status" value="1"/>
</dbReference>
<keyword evidence="8" id="KW-1133">Transmembrane helix</keyword>
<dbReference type="InterPro" id="IPR018239">
    <property type="entry name" value="DNA_ligase_AS"/>
</dbReference>
<feature type="domain" description="NAD-dependent DNA ligase N-terminal" evidence="9">
    <location>
        <begin position="82"/>
        <end position="480"/>
    </location>
</feature>
<evidence type="ECO:0000256" key="5">
    <source>
        <dbReference type="ARBA" id="ARBA00023204"/>
    </source>
</evidence>
<keyword evidence="1 7" id="KW-0436">Ligase</keyword>
<feature type="transmembrane region" description="Helical" evidence="8">
    <location>
        <begin position="56"/>
        <end position="79"/>
    </location>
</feature>
<dbReference type="GO" id="GO:0006281">
    <property type="term" value="P:DNA repair"/>
    <property type="evidence" value="ECO:0007669"/>
    <property type="project" value="UniProtKB-KW"/>
</dbReference>
<dbReference type="PANTHER" id="PTHR47810:SF1">
    <property type="entry name" value="DNA LIGASE B"/>
    <property type="match status" value="1"/>
</dbReference>
<dbReference type="PROSITE" id="PS01055">
    <property type="entry name" value="DNA_LIGASE_N1"/>
    <property type="match status" value="1"/>
</dbReference>
<keyword evidence="11" id="KW-1185">Reference proteome</keyword>
<comment type="function">
    <text evidence="7">Catalyzes the formation of phosphodiester linkages between 5'-phosphoryl and 3'-hydroxyl groups in double-stranded DNA using NAD as a coenzyme and as the energy source for the reaction.</text>
</comment>
<dbReference type="SUPFAM" id="SSF56091">
    <property type="entry name" value="DNA ligase/mRNA capping enzyme, catalytic domain"/>
    <property type="match status" value="1"/>
</dbReference>
<dbReference type="KEGG" id="daq:DAQ1742_00043"/>
<dbReference type="PANTHER" id="PTHR47810">
    <property type="entry name" value="DNA LIGASE"/>
    <property type="match status" value="1"/>
</dbReference>
<proteinExistence type="inferred from homology"/>
<dbReference type="AlphaFoldDB" id="A0A375A5C7"/>
<dbReference type="NCBIfam" id="NF005987">
    <property type="entry name" value="PRK08097.1"/>
    <property type="match status" value="1"/>
</dbReference>
<dbReference type="InterPro" id="IPR012340">
    <property type="entry name" value="NA-bd_OB-fold"/>
</dbReference>
<evidence type="ECO:0000256" key="8">
    <source>
        <dbReference type="SAM" id="Phobius"/>
    </source>
</evidence>
<dbReference type="SUPFAM" id="SSF50249">
    <property type="entry name" value="Nucleic acid-binding proteins"/>
    <property type="match status" value="1"/>
</dbReference>
<dbReference type="GO" id="GO:0006260">
    <property type="term" value="P:DNA replication"/>
    <property type="evidence" value="ECO:0007669"/>
    <property type="project" value="UniProtKB-KW"/>
</dbReference>
<keyword evidence="5 7" id="KW-0234">DNA repair</keyword>
<dbReference type="InterPro" id="IPR013839">
    <property type="entry name" value="DNAligase_adenylation"/>
</dbReference>
<evidence type="ECO:0000256" key="4">
    <source>
        <dbReference type="ARBA" id="ARBA00023027"/>
    </source>
</evidence>
<dbReference type="Gene3D" id="1.10.287.610">
    <property type="entry name" value="Helix hairpin bin"/>
    <property type="match status" value="1"/>
</dbReference>
<gene>
    <name evidence="7 10" type="primary">ligB</name>
    <name evidence="10" type="synonym">yicF</name>
    <name evidence="10" type="ORF">DAQ1742_00043</name>
</gene>
<accession>A0A375A5C7</accession>
<dbReference type="Proteomes" id="UP000294820">
    <property type="component" value="Chromosome 1"/>
</dbReference>